<proteinExistence type="inferred from homology"/>
<evidence type="ECO:0000259" key="5">
    <source>
        <dbReference type="Pfam" id="PF00082"/>
    </source>
</evidence>
<evidence type="ECO:0000256" key="1">
    <source>
        <dbReference type="ARBA" id="ARBA00011073"/>
    </source>
</evidence>
<dbReference type="PANTHER" id="PTHR43806">
    <property type="entry name" value="PEPTIDASE S8"/>
    <property type="match status" value="1"/>
</dbReference>
<dbReference type="SUPFAM" id="SSF52743">
    <property type="entry name" value="Subtilisin-like"/>
    <property type="match status" value="1"/>
</dbReference>
<dbReference type="AlphaFoldDB" id="A0A1C3VL17"/>
<name>A0A1C3VL17_9BRAD</name>
<comment type="similarity">
    <text evidence="1">Belongs to the peptidase S8 family.</text>
</comment>
<feature type="domain" description="Peptidase S8/S53" evidence="5">
    <location>
        <begin position="202"/>
        <end position="393"/>
    </location>
</feature>
<dbReference type="Gene3D" id="2.60.120.1290">
    <property type="match status" value="1"/>
</dbReference>
<dbReference type="Pfam" id="PF00082">
    <property type="entry name" value="Peptidase_S8"/>
    <property type="match status" value="1"/>
</dbReference>
<evidence type="ECO:0000256" key="3">
    <source>
        <dbReference type="ARBA" id="ARBA00022801"/>
    </source>
</evidence>
<evidence type="ECO:0000313" key="7">
    <source>
        <dbReference type="Proteomes" id="UP000183174"/>
    </source>
</evidence>
<evidence type="ECO:0000256" key="2">
    <source>
        <dbReference type="ARBA" id="ARBA00022670"/>
    </source>
</evidence>
<dbReference type="PANTHER" id="PTHR43806:SF11">
    <property type="entry name" value="CEREVISIN-RELATED"/>
    <property type="match status" value="1"/>
</dbReference>
<dbReference type="InterPro" id="IPR000209">
    <property type="entry name" value="Peptidase_S8/S53_dom"/>
</dbReference>
<organism evidence="6 7">
    <name type="scientific">Bradyrhizobium yuanmingense</name>
    <dbReference type="NCBI Taxonomy" id="108015"/>
    <lineage>
        <taxon>Bacteria</taxon>
        <taxon>Pseudomonadati</taxon>
        <taxon>Pseudomonadota</taxon>
        <taxon>Alphaproteobacteria</taxon>
        <taxon>Hyphomicrobiales</taxon>
        <taxon>Nitrobacteraceae</taxon>
        <taxon>Bradyrhizobium</taxon>
    </lineage>
</organism>
<evidence type="ECO:0000313" key="6">
    <source>
        <dbReference type="EMBL" id="SCB28419.1"/>
    </source>
</evidence>
<keyword evidence="4" id="KW-0720">Serine protease</keyword>
<dbReference type="PROSITE" id="PS00137">
    <property type="entry name" value="SUBTILASE_HIS"/>
    <property type="match status" value="1"/>
</dbReference>
<keyword evidence="2" id="KW-0645">Protease</keyword>
<reference evidence="6 7" key="1">
    <citation type="submission" date="2016-08" db="EMBL/GenBank/DDBJ databases">
        <authorList>
            <person name="Seilhamer J.J."/>
        </authorList>
    </citation>
    <scope>NUCLEOTIDE SEQUENCE [LARGE SCALE GENOMIC DNA]</scope>
    <source>
        <strain evidence="6 7">CCBAU 10071</strain>
    </source>
</reference>
<dbReference type="EMBL" id="FMAE01000004">
    <property type="protein sequence ID" value="SCB28419.1"/>
    <property type="molecule type" value="Genomic_DNA"/>
</dbReference>
<sequence length="627" mass="69029">MKKNGEIDKLHPKLRMIGNGSNQVNFRRAELNSSLASTYRPGKRQELSQATQDLLQKPDELLGPGNELALSKKTAGKRRRKLKTAGPPNKAYADIFIEVQRSSVAGAEGKSEAEALRADLEKKLAKNPDCRKFGRPVLAKRNFVTATVPLTLIEGLRSDKRVAFVQLAEGLNARIPVPAWASVGRTKPSPRAVAKSTGRADGSDVIIGIIDVDGFDFSHPDFSDGKGGTRFLAIWDQGSTFRDPPKAFKRGAEFTQAHLNAAMRASSKLPAVAIEPQSQQVEGSHGTHVASIAAGRTGVCPKAMIAAVLIDIPKQKDPVKERRSAFSDSNVIIEAVEYLLDLAKRHKRPISINISLGTNGGAHDGSSGVSRWLDASLATEGRSICVAAGNAGQEAGESDDDIGWVMGRIHPSGNIRSAGLAVDLEWTVVGNSIVDVSENELEIWYGAQDRFVIQLRAPGSDQWIEVKPREFIENKKLPNGTFLSVYNELFHPVNGCNYITLYLSPDLDERGPQGIQAGVWTVRLVGHEVRDGRFHCWIERDDPYEYDRVVRGELSKLRAKKKKIDYAYISHIDQDHTGRLWEVHRDVSVIRVVSIGGKFLSSARSPMLYKYCRRPQHLTESCVGRVR</sequence>
<keyword evidence="3" id="KW-0378">Hydrolase</keyword>
<gene>
    <name evidence="6" type="ORF">GA0061099_1004153</name>
</gene>
<dbReference type="InterPro" id="IPR036852">
    <property type="entry name" value="Peptidase_S8/S53_dom_sf"/>
</dbReference>
<dbReference type="InterPro" id="IPR050131">
    <property type="entry name" value="Peptidase_S8_subtilisin-like"/>
</dbReference>
<dbReference type="GO" id="GO:0004252">
    <property type="term" value="F:serine-type endopeptidase activity"/>
    <property type="evidence" value="ECO:0007669"/>
    <property type="project" value="InterPro"/>
</dbReference>
<dbReference type="InterPro" id="IPR022398">
    <property type="entry name" value="Peptidase_S8_His-AS"/>
</dbReference>
<protein>
    <submittedName>
        <fullName evidence="6">Subtilase family protein</fullName>
    </submittedName>
</protein>
<dbReference type="RefSeq" id="WP_074447855.1">
    <property type="nucleotide sequence ID" value="NZ_FMAE01000004.1"/>
</dbReference>
<dbReference type="GO" id="GO:0006508">
    <property type="term" value="P:proteolysis"/>
    <property type="evidence" value="ECO:0007669"/>
    <property type="project" value="UniProtKB-KW"/>
</dbReference>
<dbReference type="Proteomes" id="UP000183174">
    <property type="component" value="Unassembled WGS sequence"/>
</dbReference>
<dbReference type="Gene3D" id="3.40.50.200">
    <property type="entry name" value="Peptidase S8/S53 domain"/>
    <property type="match status" value="1"/>
</dbReference>
<evidence type="ECO:0000256" key="4">
    <source>
        <dbReference type="ARBA" id="ARBA00022825"/>
    </source>
</evidence>
<accession>A0A1C3VL17</accession>